<evidence type="ECO:0000313" key="4">
    <source>
        <dbReference type="EMBL" id="MFC2947595.1"/>
    </source>
</evidence>
<dbReference type="SUPFAM" id="SSF51556">
    <property type="entry name" value="Metallo-dependent hydrolases"/>
    <property type="match status" value="1"/>
</dbReference>
<keyword evidence="1" id="KW-0479">Metal-binding</keyword>
<protein>
    <submittedName>
        <fullName evidence="4">Phosphotriesterase</fullName>
    </submittedName>
</protein>
<sequence>MSKINTVLGPISPEQLGVTAMHEHIGFGLPGCDLDPQWWTPRHQMLEVTIEKLSRFREHGGQTMVDCTGIGTGRDIPYWQVISRATGVNIVACTGFVAGDSALPYFRNKSIEYLADLFYHEITVGVEGTNVKAGAVKVGVSRGGLSELDERIYRAAARAARATGVPILTHLSVEADRQMDLFEMEGLSLDRVVIGHSDMGMGADIERDYRIAERGAYVGYDTVGYDTEKGTPEQPAPYWSRPREERLDHVMTFFEKGYEKRAIISADANCWPLGWKSVNHSVNELFEVFIPDLKEHGLDDRIIELLLVETPAKLLTMQDPQPNLVKAAKQAVTQG</sequence>
<dbReference type="PANTHER" id="PTHR10819:SF3">
    <property type="entry name" value="PHOSPHOTRIESTERASE-RELATED PROTEIN"/>
    <property type="match status" value="1"/>
</dbReference>
<evidence type="ECO:0000256" key="3">
    <source>
        <dbReference type="PROSITE-ProRule" id="PRU00679"/>
    </source>
</evidence>
<evidence type="ECO:0000256" key="2">
    <source>
        <dbReference type="ARBA" id="ARBA00022801"/>
    </source>
</evidence>
<evidence type="ECO:0000313" key="5">
    <source>
        <dbReference type="Proteomes" id="UP001595387"/>
    </source>
</evidence>
<dbReference type="Pfam" id="PF02126">
    <property type="entry name" value="PTE"/>
    <property type="match status" value="1"/>
</dbReference>
<proteinExistence type="inferred from homology"/>
<dbReference type="Proteomes" id="UP001595387">
    <property type="component" value="Unassembled WGS sequence"/>
</dbReference>
<reference evidence="5" key="1">
    <citation type="journal article" date="2019" name="Int. J. Syst. Evol. Microbiol.">
        <title>The Global Catalogue of Microorganisms (GCM) 10K type strain sequencing project: providing services to taxonomists for standard genome sequencing and annotation.</title>
        <authorList>
            <consortium name="The Broad Institute Genomics Platform"/>
            <consortium name="The Broad Institute Genome Sequencing Center for Infectious Disease"/>
            <person name="Wu L."/>
            <person name="Ma J."/>
        </authorList>
    </citation>
    <scope>NUCLEOTIDE SEQUENCE [LARGE SCALE GENOMIC DNA]</scope>
    <source>
        <strain evidence="5">KCTC 13193</strain>
    </source>
</reference>
<name>A0ABV7A3X7_9BACI</name>
<dbReference type="RefSeq" id="WP_390303541.1">
    <property type="nucleotide sequence ID" value="NZ_JBHRRZ010000008.1"/>
</dbReference>
<dbReference type="InterPro" id="IPR032466">
    <property type="entry name" value="Metal_Hydrolase"/>
</dbReference>
<keyword evidence="5" id="KW-1185">Reference proteome</keyword>
<comment type="caution">
    <text evidence="4">The sequence shown here is derived from an EMBL/GenBank/DDBJ whole genome shotgun (WGS) entry which is preliminary data.</text>
</comment>
<comment type="similarity">
    <text evidence="3">Belongs to the metallo-dependent hydrolases superfamily. Phosphotriesterase family.</text>
</comment>
<organism evidence="4 5">
    <name type="scientific">Virgibacillus sediminis</name>
    <dbReference type="NCBI Taxonomy" id="202260"/>
    <lineage>
        <taxon>Bacteria</taxon>
        <taxon>Bacillati</taxon>
        <taxon>Bacillota</taxon>
        <taxon>Bacilli</taxon>
        <taxon>Bacillales</taxon>
        <taxon>Bacillaceae</taxon>
        <taxon>Virgibacillus</taxon>
    </lineage>
</organism>
<dbReference type="PANTHER" id="PTHR10819">
    <property type="entry name" value="PHOSPHOTRIESTERASE-RELATED"/>
    <property type="match status" value="1"/>
</dbReference>
<accession>A0ABV7A3X7</accession>
<evidence type="ECO:0000256" key="1">
    <source>
        <dbReference type="ARBA" id="ARBA00022723"/>
    </source>
</evidence>
<gene>
    <name evidence="4" type="ORF">ACFODW_04420</name>
</gene>
<keyword evidence="2" id="KW-0378">Hydrolase</keyword>
<dbReference type="InterPro" id="IPR001559">
    <property type="entry name" value="Phosphotriesterase"/>
</dbReference>
<dbReference type="PROSITE" id="PS51347">
    <property type="entry name" value="PHOSPHOTRIESTERASE_2"/>
    <property type="match status" value="1"/>
</dbReference>
<dbReference type="EMBL" id="JBHRRZ010000008">
    <property type="protein sequence ID" value="MFC2947595.1"/>
    <property type="molecule type" value="Genomic_DNA"/>
</dbReference>
<dbReference type="Gene3D" id="3.20.20.140">
    <property type="entry name" value="Metal-dependent hydrolases"/>
    <property type="match status" value="1"/>
</dbReference>
<feature type="modified residue" description="N6-carboxylysine" evidence="3">
    <location>
        <position position="137"/>
    </location>
</feature>